<accession>A0ABT7ZQG1</accession>
<dbReference type="Gene3D" id="3.30.70.1280">
    <property type="entry name" value="SP0830-like domains"/>
    <property type="match status" value="1"/>
</dbReference>
<dbReference type="Proteomes" id="UP001231197">
    <property type="component" value="Unassembled WGS sequence"/>
</dbReference>
<protein>
    <submittedName>
        <fullName evidence="1">DUF1697 domain-containing protein</fullName>
    </submittedName>
</protein>
<name>A0ABT7ZQG1_9FLAO</name>
<dbReference type="SUPFAM" id="SSF160379">
    <property type="entry name" value="SP0830-like"/>
    <property type="match status" value="1"/>
</dbReference>
<evidence type="ECO:0000313" key="2">
    <source>
        <dbReference type="Proteomes" id="UP001231197"/>
    </source>
</evidence>
<comment type="caution">
    <text evidence="1">The sequence shown here is derived from an EMBL/GenBank/DDBJ whole genome shotgun (WGS) entry which is preliminary data.</text>
</comment>
<dbReference type="InterPro" id="IPR012545">
    <property type="entry name" value="DUF1697"/>
</dbReference>
<sequence length="177" mass="20235">MITYIAFLRGINVGGHKKVPMVELRNLLTQLGLKNVQSYIQSGNVIFQSSNKNLENLEKNIQKSILNHFGFEVHILIRTPLVLESILNNCPFSEEKKTNSYFIILKQPPEATLIEAIAKQNFPNEEFIITENCVYIYYSLGAGKAKLGVNWFEKKLKVIATARNYKTMIKLQALSRE</sequence>
<dbReference type="PIRSF" id="PIRSF008502">
    <property type="entry name" value="UCP008502"/>
    <property type="match status" value="1"/>
</dbReference>
<dbReference type="PANTHER" id="PTHR36439">
    <property type="entry name" value="BLL4334 PROTEIN"/>
    <property type="match status" value="1"/>
</dbReference>
<dbReference type="Pfam" id="PF08002">
    <property type="entry name" value="DUF1697"/>
    <property type="match status" value="1"/>
</dbReference>
<reference evidence="1 2" key="1">
    <citation type="journal article" date="2023" name="Int. J. Syst. Evol. Microbiol.">
        <title>Winogradskyella bathintestinalis sp. nov., isolated from the intestine of the deep-sea loosejaw dragonfish, Malacosteus niger.</title>
        <authorList>
            <person name="Uniacke-Lowe S."/>
            <person name="Johnson C.N."/>
            <person name="Stanton C."/>
            <person name="Hill C."/>
            <person name="Ross P."/>
        </authorList>
    </citation>
    <scope>NUCLEOTIDE SEQUENCE [LARGE SCALE GENOMIC DNA]</scope>
    <source>
        <strain evidence="1 2">APC 3343</strain>
    </source>
</reference>
<evidence type="ECO:0000313" key="1">
    <source>
        <dbReference type="EMBL" id="MDN3491203.1"/>
    </source>
</evidence>
<dbReference type="EMBL" id="JASDDK010000001">
    <property type="protein sequence ID" value="MDN3491203.1"/>
    <property type="molecule type" value="Genomic_DNA"/>
</dbReference>
<keyword evidence="2" id="KW-1185">Reference proteome</keyword>
<gene>
    <name evidence="1" type="ORF">QMA06_00610</name>
</gene>
<dbReference type="PANTHER" id="PTHR36439:SF1">
    <property type="entry name" value="DUF1697 DOMAIN-CONTAINING PROTEIN"/>
    <property type="match status" value="1"/>
</dbReference>
<dbReference type="RefSeq" id="WP_290204946.1">
    <property type="nucleotide sequence ID" value="NZ_JASDDK010000001.1"/>
</dbReference>
<organism evidence="1 2">
    <name type="scientific">Winogradskyella bathintestinalis</name>
    <dbReference type="NCBI Taxonomy" id="3035208"/>
    <lineage>
        <taxon>Bacteria</taxon>
        <taxon>Pseudomonadati</taxon>
        <taxon>Bacteroidota</taxon>
        <taxon>Flavobacteriia</taxon>
        <taxon>Flavobacteriales</taxon>
        <taxon>Flavobacteriaceae</taxon>
        <taxon>Winogradskyella</taxon>
    </lineage>
</organism>
<proteinExistence type="predicted"/>